<accession>A0A271LN06</accession>
<evidence type="ECO:0000313" key="1">
    <source>
        <dbReference type="EMBL" id="PAQ09542.1"/>
    </source>
</evidence>
<dbReference type="Proteomes" id="UP000216442">
    <property type="component" value="Unassembled WGS sequence"/>
</dbReference>
<dbReference type="AlphaFoldDB" id="A0A271LN06"/>
<organism evidence="1 2">
    <name type="scientific">Mesorhizobium temperatum</name>
    <dbReference type="NCBI Taxonomy" id="241416"/>
    <lineage>
        <taxon>Bacteria</taxon>
        <taxon>Pseudomonadati</taxon>
        <taxon>Pseudomonadota</taxon>
        <taxon>Alphaproteobacteria</taxon>
        <taxon>Hyphomicrobiales</taxon>
        <taxon>Phyllobacteriaceae</taxon>
        <taxon>Mesorhizobium</taxon>
    </lineage>
</organism>
<name>A0A271LN06_9HYPH</name>
<evidence type="ECO:0000313" key="2">
    <source>
        <dbReference type="Proteomes" id="UP000216442"/>
    </source>
</evidence>
<dbReference type="EMBL" id="NPKJ01000041">
    <property type="protein sequence ID" value="PAQ09542.1"/>
    <property type="molecule type" value="Genomic_DNA"/>
</dbReference>
<keyword evidence="2" id="KW-1185">Reference proteome</keyword>
<gene>
    <name evidence="1" type="ORF">CIT26_13545</name>
</gene>
<dbReference type="RefSeq" id="WP_095493041.1">
    <property type="nucleotide sequence ID" value="NZ_NPKJ01000041.1"/>
</dbReference>
<protein>
    <submittedName>
        <fullName evidence="1">Uncharacterized protein</fullName>
    </submittedName>
</protein>
<sequence>MNIISERDGLEMTNEHGAWRLYLVENDGASYTLLADMTGHSAVNLLSEYLSRLPKYANDNLLGNGEGGR</sequence>
<comment type="caution">
    <text evidence="1">The sequence shown here is derived from an EMBL/GenBank/DDBJ whole genome shotgun (WGS) entry which is preliminary data.</text>
</comment>
<reference evidence="1 2" key="1">
    <citation type="submission" date="2017-08" db="EMBL/GenBank/DDBJ databases">
        <title>Mesorhizobium wenxinae sp. nov., a novel rhizobial species isolated from root nodules of chickpea (Cicer arietinum L.).</title>
        <authorList>
            <person name="Zhang J."/>
        </authorList>
    </citation>
    <scope>NUCLEOTIDE SEQUENCE [LARGE SCALE GENOMIC DNA]</scope>
    <source>
        <strain evidence="1 2">SDW018</strain>
    </source>
</reference>
<proteinExistence type="predicted"/>